<keyword evidence="3" id="KW-1185">Reference proteome</keyword>
<evidence type="ECO:0000256" key="1">
    <source>
        <dbReference type="SAM" id="MobiDB-lite"/>
    </source>
</evidence>
<feature type="compositionally biased region" description="Basic and acidic residues" evidence="1">
    <location>
        <begin position="648"/>
        <end position="662"/>
    </location>
</feature>
<dbReference type="OrthoDB" id="20056at2"/>
<feature type="region of interest" description="Disordered" evidence="1">
    <location>
        <begin position="648"/>
        <end position="680"/>
    </location>
</feature>
<reference evidence="2" key="1">
    <citation type="submission" date="2013-12" db="EMBL/GenBank/DDBJ databases">
        <authorList>
            <person name="Linke B."/>
        </authorList>
    </citation>
    <scope>NUCLEOTIDE SEQUENCE [LARGE SCALE GENOMIC DNA]</scope>
    <source>
        <strain evidence="2">CRIB-18</strain>
    </source>
</reference>
<comment type="caution">
    <text evidence="2">The sequence shown here is derived from an EMBL/GenBank/DDBJ whole genome shotgun (WGS) entry which is preliminary data.</text>
</comment>
<evidence type="ECO:0000313" key="2">
    <source>
        <dbReference type="EMBL" id="CDR35079.1"/>
    </source>
</evidence>
<evidence type="ECO:0000313" key="3">
    <source>
        <dbReference type="Proteomes" id="UP000031552"/>
    </source>
</evidence>
<dbReference type="AlphaFoldDB" id="A0A090E396"/>
<dbReference type="STRING" id="1437425.CSEC_2273"/>
<proteinExistence type="predicted"/>
<dbReference type="Proteomes" id="UP000031552">
    <property type="component" value="Unassembled WGS sequence"/>
</dbReference>
<gene>
    <name evidence="2" type="ORF">CSEC_2273</name>
</gene>
<reference evidence="2" key="2">
    <citation type="submission" date="2014-09" db="EMBL/GenBank/DDBJ databases">
        <title>Criblamydia sequanensis harbors a mega-plasmid encoding arsenite resistance.</title>
        <authorList>
            <person name="Bertelli C."/>
            <person name="Goesmann A."/>
            <person name="Greub G."/>
        </authorList>
    </citation>
    <scope>NUCLEOTIDE SEQUENCE [LARGE SCALE GENOMIC DNA]</scope>
    <source>
        <strain evidence="2">CRIB-18</strain>
    </source>
</reference>
<name>A0A090E396_9BACT</name>
<dbReference type="EMBL" id="CCEJ010000012">
    <property type="protein sequence ID" value="CDR35079.1"/>
    <property type="molecule type" value="Genomic_DNA"/>
</dbReference>
<dbReference type="eggNOG" id="COG4166">
    <property type="taxonomic scope" value="Bacteria"/>
</dbReference>
<sequence length="680" mass="79263">MLKPRFPTIQTVFDPKFEGSRNLLYVSAIEQSLKKLLPESFFEMSEEETFLDKKDYFFSMLPLVKTLRCEDNPQNFSFFMLSRYRANAFKFFFEIISMWLVPGKRLDVGMIFAADFCIQEFGEDVYTICEIVIPITNASDLVEIESNLPIIEMEASLGVESSFFAARILEVKGISVDEKTVLIQDRIRNLIRRNEPLIGRDIMTEMQHLLVISDNAFKAHRKSFHLTKIITSQYIFRKELLESVRENPQKRFLKLKIFQTTIQGEDGLFSRNILSVLVGVNFLKDKEFFEEQHLLTVIQNYMPGVKAVDGSFIANKRGNEKICTAYLEVEKIEGGTFKILEMKHLKQGLFVDLKDRIAHLMHPVFMPRNEEEVMRNVLTISSQMRYLQDLPQVFISFDEQTHSDLVFTIIFVRVVKPGSLSLQEQFNESNSFLQYVHDRCKTVGMIRKKFVKEATVFRLKIKSADFLRLDHTIDLNKARQAVVEEMTRVLGEFRDYNGGMISKQNELLLTLRNLLKSESVKYSELLLENFFYSLTPVIMRTVLEPKSLKKLFMMLLNAISGEFFKERHSHLIVEEDEQFVYAIISAENPQAKKIITKVLQGFNRHPGSLAETFVQVYDSSFLGYIFRSDDKEQRQLFVHFLNEGLQRREEELEPSERNEKSFFVKPPHPSFGLDQVTSEK</sequence>
<protein>
    <submittedName>
        <fullName evidence="2">Uncharacterized protein</fullName>
    </submittedName>
</protein>
<accession>A0A090E396</accession>
<dbReference type="RefSeq" id="WP_053332034.1">
    <property type="nucleotide sequence ID" value="NZ_CCEJ010000012.1"/>
</dbReference>
<organism evidence="2 3">
    <name type="scientific">Candidatus Criblamydia sequanensis CRIB-18</name>
    <dbReference type="NCBI Taxonomy" id="1437425"/>
    <lineage>
        <taxon>Bacteria</taxon>
        <taxon>Pseudomonadati</taxon>
        <taxon>Chlamydiota</taxon>
        <taxon>Chlamydiia</taxon>
        <taxon>Parachlamydiales</taxon>
        <taxon>Candidatus Criblamydiaceae</taxon>
        <taxon>Candidatus Criblamydia</taxon>
    </lineage>
</organism>